<keyword evidence="8" id="KW-1185">Reference proteome</keyword>
<feature type="transmembrane region" description="Helical" evidence="5">
    <location>
        <begin position="330"/>
        <end position="352"/>
    </location>
</feature>
<gene>
    <name evidence="7" type="primary">slc38a7</name>
    <name evidence="7" type="ORF">CDAR_490741</name>
</gene>
<protein>
    <submittedName>
        <fullName evidence="7">Sodium-coupled neutral amino acid transporter 7</fullName>
    </submittedName>
</protein>
<evidence type="ECO:0000313" key="8">
    <source>
        <dbReference type="Proteomes" id="UP001054837"/>
    </source>
</evidence>
<reference evidence="7 8" key="1">
    <citation type="submission" date="2021-06" db="EMBL/GenBank/DDBJ databases">
        <title>Caerostris darwini draft genome.</title>
        <authorList>
            <person name="Kono N."/>
            <person name="Arakawa K."/>
        </authorList>
    </citation>
    <scope>NUCLEOTIDE SEQUENCE [LARGE SCALE GENOMIC DNA]</scope>
</reference>
<name>A0AAV4NKI7_9ARAC</name>
<evidence type="ECO:0000256" key="2">
    <source>
        <dbReference type="ARBA" id="ARBA00022692"/>
    </source>
</evidence>
<dbReference type="Pfam" id="PF01490">
    <property type="entry name" value="Aa_trans"/>
    <property type="match status" value="1"/>
</dbReference>
<feature type="transmembrane region" description="Helical" evidence="5">
    <location>
        <begin position="144"/>
        <end position="165"/>
    </location>
</feature>
<evidence type="ECO:0000256" key="1">
    <source>
        <dbReference type="ARBA" id="ARBA00004141"/>
    </source>
</evidence>
<evidence type="ECO:0000259" key="6">
    <source>
        <dbReference type="Pfam" id="PF01490"/>
    </source>
</evidence>
<evidence type="ECO:0000256" key="3">
    <source>
        <dbReference type="ARBA" id="ARBA00022989"/>
    </source>
</evidence>
<dbReference type="Proteomes" id="UP001054837">
    <property type="component" value="Unassembled WGS sequence"/>
</dbReference>
<feature type="transmembrane region" description="Helical" evidence="5">
    <location>
        <begin position="407"/>
        <end position="429"/>
    </location>
</feature>
<dbReference type="InterPro" id="IPR013057">
    <property type="entry name" value="AA_transpt_TM"/>
</dbReference>
<organism evidence="7 8">
    <name type="scientific">Caerostris darwini</name>
    <dbReference type="NCBI Taxonomy" id="1538125"/>
    <lineage>
        <taxon>Eukaryota</taxon>
        <taxon>Metazoa</taxon>
        <taxon>Ecdysozoa</taxon>
        <taxon>Arthropoda</taxon>
        <taxon>Chelicerata</taxon>
        <taxon>Arachnida</taxon>
        <taxon>Araneae</taxon>
        <taxon>Araneomorphae</taxon>
        <taxon>Entelegynae</taxon>
        <taxon>Araneoidea</taxon>
        <taxon>Araneidae</taxon>
        <taxon>Caerostris</taxon>
    </lineage>
</organism>
<feature type="transmembrane region" description="Helical" evidence="5">
    <location>
        <begin position="441"/>
        <end position="467"/>
    </location>
</feature>
<proteinExistence type="predicted"/>
<evidence type="ECO:0000313" key="7">
    <source>
        <dbReference type="EMBL" id="GIX84859.1"/>
    </source>
</evidence>
<comment type="subcellular location">
    <subcellularLocation>
        <location evidence="1">Membrane</location>
        <topology evidence="1">Multi-pass membrane protein</topology>
    </subcellularLocation>
</comment>
<keyword evidence="3 5" id="KW-1133">Transmembrane helix</keyword>
<feature type="transmembrane region" description="Helical" evidence="5">
    <location>
        <begin position="289"/>
        <end position="310"/>
    </location>
</feature>
<dbReference type="PANTHER" id="PTHR22950:SF652">
    <property type="entry name" value="TRANSMEMBRANE AMINO ACID TRANSPORTER FAMILY PROTEIN"/>
    <property type="match status" value="1"/>
</dbReference>
<dbReference type="AlphaFoldDB" id="A0AAV4NKI7"/>
<dbReference type="GO" id="GO:0016020">
    <property type="term" value="C:membrane"/>
    <property type="evidence" value="ECO:0007669"/>
    <property type="project" value="UniProtKB-SubCell"/>
</dbReference>
<feature type="transmembrane region" description="Helical" evidence="5">
    <location>
        <begin position="65"/>
        <end position="90"/>
    </location>
</feature>
<feature type="transmembrane region" description="Helical" evidence="5">
    <location>
        <begin position="212"/>
        <end position="235"/>
    </location>
</feature>
<feature type="transmembrane region" description="Helical" evidence="5">
    <location>
        <begin position="185"/>
        <end position="205"/>
    </location>
</feature>
<feature type="transmembrane region" description="Helical" evidence="5">
    <location>
        <begin position="381"/>
        <end position="401"/>
    </location>
</feature>
<feature type="domain" description="Amino acid transporter transmembrane" evidence="6">
    <location>
        <begin position="64"/>
        <end position="460"/>
    </location>
</feature>
<sequence>MSSVDMSAGVLWHTLSKDVYTQSRGEKGCPPDVISEIRESLMESQPLLDLRSDEKKIKTKPKQGASWLMASFLLVNTALGVGILNFPAAYDQAGGILYATFIQGIMVTLMISTMLILAYCSDLNGDLTYHDVLLSMCGKKGQQLAAVSITLTLYCVCIATLIVIGDQLDSLFYTLFGSGFCDHWYLNRSFTISLTSICLILPACFCKRVDFLGWIGSIGIFVMLYPVFLTVYGYFKITPSNVIIKTRPTDLSEMFSVFPVLGLGYQCQEVVVPVYSCMRERNLWQFTKASVLAMAALMAVYFVTGCFGYLTFGAHVAHNVMKMYDAQDPFVMVGVAALIVKMVATYPILALCGRDAAAGIYAELRGLKPTEFAATEKGRRYVVAAVWFASSLLLAVFTQSIGVVIKYLGSVASANIFIYPGICLLQMVLKQDPDMNRRRSHYLVAYAILITGIGAFCVGVVLFEAILSRGGETRVDLCHLSLNTTLTT</sequence>
<feature type="transmembrane region" description="Helical" evidence="5">
    <location>
        <begin position="255"/>
        <end position="277"/>
    </location>
</feature>
<comment type="caution">
    <text evidence="7">The sequence shown here is derived from an EMBL/GenBank/DDBJ whole genome shotgun (WGS) entry which is preliminary data.</text>
</comment>
<feature type="transmembrane region" description="Helical" evidence="5">
    <location>
        <begin position="96"/>
        <end position="120"/>
    </location>
</feature>
<keyword evidence="2 5" id="KW-0812">Transmembrane</keyword>
<dbReference type="GO" id="GO:0015179">
    <property type="term" value="F:L-amino acid transmembrane transporter activity"/>
    <property type="evidence" value="ECO:0007669"/>
    <property type="project" value="TreeGrafter"/>
</dbReference>
<evidence type="ECO:0000256" key="4">
    <source>
        <dbReference type="ARBA" id="ARBA00023136"/>
    </source>
</evidence>
<evidence type="ECO:0000256" key="5">
    <source>
        <dbReference type="SAM" id="Phobius"/>
    </source>
</evidence>
<accession>A0AAV4NKI7</accession>
<keyword evidence="4 5" id="KW-0472">Membrane</keyword>
<dbReference type="PANTHER" id="PTHR22950">
    <property type="entry name" value="AMINO ACID TRANSPORTER"/>
    <property type="match status" value="1"/>
</dbReference>
<dbReference type="EMBL" id="BPLQ01001741">
    <property type="protein sequence ID" value="GIX84859.1"/>
    <property type="molecule type" value="Genomic_DNA"/>
</dbReference>